<comment type="similarity">
    <text evidence="1 4">Belongs to the glycerate kinase type-1 family.</text>
</comment>
<dbReference type="Proteomes" id="UP000188357">
    <property type="component" value="Unassembled WGS sequence"/>
</dbReference>
<dbReference type="STRING" id="1945521.A1232T_02224"/>
<evidence type="ECO:0000313" key="5">
    <source>
        <dbReference type="EMBL" id="SJM73023.1"/>
    </source>
</evidence>
<gene>
    <name evidence="5" type="primary">garK</name>
    <name evidence="5" type="ORF">A1232T_02224</name>
</gene>
<sequence>MNILIAPDSFKESLEAIDVCNAIKQGFSQVYPEANYTLLPLADGGEGTSSVLSYVLDGHWQQIKVHDPLMRRITAKYFLTAEGVAVIEIAEACGLHLLKSDELNPLIANTFGVGEMIADAIAKGATQMLIGLGGSATNDAGAGMLQALGVKLQDATGTALKPGGSNLSQLHSIEHQTLQNLLSGIKITVACDVTSPLCGPTGASHVFSPQKGATSDEVLILDKALAHFAAVTHAHNVSDDCCSSVEGAGAAGGLGFALMAYCQAELKSGFDTIAEMVALDKHLAKADLVITGEGKLDAQTAMGKVANGVALRAKAINLELPVIAICGSVDRDISTENCFDNSPFDIAVPSIQKLDKLDNILDAAYPNVAQTAYQLATTLKLGQHLKS</sequence>
<organism evidence="5 6">
    <name type="scientific">Psychrobacter piechaudii</name>
    <dbReference type="NCBI Taxonomy" id="1945521"/>
    <lineage>
        <taxon>Bacteria</taxon>
        <taxon>Pseudomonadati</taxon>
        <taxon>Pseudomonadota</taxon>
        <taxon>Gammaproteobacteria</taxon>
        <taxon>Moraxellales</taxon>
        <taxon>Moraxellaceae</taxon>
        <taxon>Psychrobacter</taxon>
    </lineage>
</organism>
<dbReference type="InterPro" id="IPR004381">
    <property type="entry name" value="Glycerate_kinase"/>
</dbReference>
<keyword evidence="6" id="KW-1185">Reference proteome</keyword>
<dbReference type="AlphaFoldDB" id="A0A1R4GYB3"/>
<dbReference type="GO" id="GO:0043798">
    <property type="term" value="F:glycerate 2-kinase activity"/>
    <property type="evidence" value="ECO:0007669"/>
    <property type="project" value="UniProtKB-EC"/>
</dbReference>
<evidence type="ECO:0000313" key="6">
    <source>
        <dbReference type="Proteomes" id="UP000188357"/>
    </source>
</evidence>
<dbReference type="RefSeq" id="WP_077451951.1">
    <property type="nucleotide sequence ID" value="NZ_FUGE01000239.1"/>
</dbReference>
<dbReference type="Pfam" id="PF02595">
    <property type="entry name" value="Gly_kinase"/>
    <property type="match status" value="1"/>
</dbReference>
<evidence type="ECO:0000256" key="3">
    <source>
        <dbReference type="ARBA" id="ARBA00022777"/>
    </source>
</evidence>
<dbReference type="NCBIfam" id="TIGR00045">
    <property type="entry name" value="glycerate kinase"/>
    <property type="match status" value="1"/>
</dbReference>
<dbReference type="GO" id="GO:0031388">
    <property type="term" value="P:organic acid phosphorylation"/>
    <property type="evidence" value="ECO:0007669"/>
    <property type="project" value="UniProtKB-UniRule"/>
</dbReference>
<evidence type="ECO:0000256" key="4">
    <source>
        <dbReference type="PIRNR" id="PIRNR006078"/>
    </source>
</evidence>
<protein>
    <submittedName>
        <fullName evidence="5">Glycerate 2-kinase</fullName>
        <ecNumber evidence="5">2.7.1.165</ecNumber>
    </submittedName>
</protein>
<reference evidence="5 6" key="1">
    <citation type="submission" date="2017-02" db="EMBL/GenBank/DDBJ databases">
        <authorList>
            <person name="Peterson S.W."/>
        </authorList>
    </citation>
    <scope>NUCLEOTIDE SEQUENCE [LARGE SCALE GENOMIC DNA]</scope>
    <source>
        <strain evidence="5">Psychrobacter_piechaudii</strain>
    </source>
</reference>
<dbReference type="InterPro" id="IPR018197">
    <property type="entry name" value="Glycerate_kinase_RE-like"/>
</dbReference>
<keyword evidence="3 4" id="KW-0418">Kinase</keyword>
<dbReference type="PANTHER" id="PTHR21599:SF0">
    <property type="entry name" value="GLYCERATE KINASE"/>
    <property type="match status" value="1"/>
</dbReference>
<evidence type="ECO:0000256" key="2">
    <source>
        <dbReference type="ARBA" id="ARBA00022679"/>
    </source>
</evidence>
<dbReference type="SUPFAM" id="SSF110738">
    <property type="entry name" value="Glycerate kinase I"/>
    <property type="match status" value="1"/>
</dbReference>
<keyword evidence="2 4" id="KW-0808">Transferase</keyword>
<dbReference type="InterPro" id="IPR036129">
    <property type="entry name" value="Glycerate_kinase_sf"/>
</dbReference>
<dbReference type="Gene3D" id="3.90.1510.10">
    <property type="entry name" value="Glycerate kinase, domain 2"/>
    <property type="match status" value="1"/>
</dbReference>
<dbReference type="PANTHER" id="PTHR21599">
    <property type="entry name" value="GLYCERATE KINASE"/>
    <property type="match status" value="1"/>
</dbReference>
<evidence type="ECO:0000256" key="1">
    <source>
        <dbReference type="ARBA" id="ARBA00006284"/>
    </source>
</evidence>
<dbReference type="Gene3D" id="3.40.50.10350">
    <property type="entry name" value="Glycerate kinase, domain 1"/>
    <property type="match status" value="1"/>
</dbReference>
<dbReference type="EC" id="2.7.1.165" evidence="5"/>
<dbReference type="OrthoDB" id="9774290at2"/>
<accession>A0A1R4GYB3</accession>
<dbReference type="EMBL" id="FUGE01000239">
    <property type="protein sequence ID" value="SJM73023.1"/>
    <property type="molecule type" value="Genomic_DNA"/>
</dbReference>
<dbReference type="PIRSF" id="PIRSF006078">
    <property type="entry name" value="GlxK"/>
    <property type="match status" value="1"/>
</dbReference>
<proteinExistence type="inferred from homology"/>
<dbReference type="InterPro" id="IPR018193">
    <property type="entry name" value="Glyc_kinase_flavodox-like_fold"/>
</dbReference>
<dbReference type="GO" id="GO:0008887">
    <property type="term" value="F:glycerate kinase activity"/>
    <property type="evidence" value="ECO:0007669"/>
    <property type="project" value="UniProtKB-UniRule"/>
</dbReference>
<name>A0A1R4GYB3_9GAMM</name>